<sequence length="70" mass="7758">MFLVQIDADIIPVDAELADTARRAWRRYGNGRHPAALNFGDCFSYALAAIRSEPLLFKGNDFSQTDILAA</sequence>
<keyword evidence="2" id="KW-0378">Hydrolase</keyword>
<dbReference type="GO" id="GO:0016787">
    <property type="term" value="F:hydrolase activity"/>
    <property type="evidence" value="ECO:0007669"/>
    <property type="project" value="UniProtKB-KW"/>
</dbReference>
<reference evidence="2 3" key="1">
    <citation type="submission" date="2020-08" db="EMBL/GenBank/DDBJ databases">
        <title>Genomic Encyclopedia of Type Strains, Phase IV (KMG-V): Genome sequencing to study the core and pangenomes of soil and plant-associated prokaryotes.</title>
        <authorList>
            <person name="Whitman W."/>
        </authorList>
    </citation>
    <scope>NUCLEOTIDE SEQUENCE [LARGE SCALE GENOMIC DNA]</scope>
    <source>
        <strain evidence="2 3">SEMIA 492</strain>
    </source>
</reference>
<comment type="caution">
    <text evidence="2">The sequence shown here is derived from an EMBL/GenBank/DDBJ whole genome shotgun (WGS) entry which is preliminary data.</text>
</comment>
<dbReference type="SUPFAM" id="SSF88723">
    <property type="entry name" value="PIN domain-like"/>
    <property type="match status" value="1"/>
</dbReference>
<evidence type="ECO:0000259" key="1">
    <source>
        <dbReference type="Pfam" id="PF01850"/>
    </source>
</evidence>
<dbReference type="InterPro" id="IPR029060">
    <property type="entry name" value="PIN-like_dom_sf"/>
</dbReference>
<protein>
    <submittedName>
        <fullName evidence="2">Ribonuclease VapC</fullName>
        <ecNumber evidence="2">3.1.-.-</ecNumber>
    </submittedName>
</protein>
<accession>A0A7W7EIX6</accession>
<gene>
    <name evidence="2" type="ORF">GGE60_001312</name>
</gene>
<proteinExistence type="predicted"/>
<dbReference type="AlphaFoldDB" id="A0A7W7EIX6"/>
<dbReference type="EC" id="3.1.-.-" evidence="2"/>
<organism evidence="2 3">
    <name type="scientific">Rhizobium leucaenae</name>
    <dbReference type="NCBI Taxonomy" id="29450"/>
    <lineage>
        <taxon>Bacteria</taxon>
        <taxon>Pseudomonadati</taxon>
        <taxon>Pseudomonadota</taxon>
        <taxon>Alphaproteobacteria</taxon>
        <taxon>Hyphomicrobiales</taxon>
        <taxon>Rhizobiaceae</taxon>
        <taxon>Rhizobium/Agrobacterium group</taxon>
        <taxon>Rhizobium</taxon>
    </lineage>
</organism>
<dbReference type="EMBL" id="JACIIG010000002">
    <property type="protein sequence ID" value="MBB4567211.1"/>
    <property type="molecule type" value="Genomic_DNA"/>
</dbReference>
<dbReference type="Pfam" id="PF01850">
    <property type="entry name" value="PIN"/>
    <property type="match status" value="1"/>
</dbReference>
<keyword evidence="3" id="KW-1185">Reference proteome</keyword>
<feature type="domain" description="PIN" evidence="1">
    <location>
        <begin position="7"/>
        <end position="66"/>
    </location>
</feature>
<dbReference type="Proteomes" id="UP000543836">
    <property type="component" value="Unassembled WGS sequence"/>
</dbReference>
<evidence type="ECO:0000313" key="2">
    <source>
        <dbReference type="EMBL" id="MBB4567211.1"/>
    </source>
</evidence>
<dbReference type="CDD" id="cd09871">
    <property type="entry name" value="PIN_MtVapC28-VapC30-like"/>
    <property type="match status" value="1"/>
</dbReference>
<evidence type="ECO:0000313" key="3">
    <source>
        <dbReference type="Proteomes" id="UP000543836"/>
    </source>
</evidence>
<dbReference type="InterPro" id="IPR002716">
    <property type="entry name" value="PIN_dom"/>
</dbReference>
<name>A0A7W7EIX6_9HYPH</name>
<dbReference type="Gene3D" id="3.40.50.1010">
    <property type="entry name" value="5'-nuclease"/>
    <property type="match status" value="1"/>
</dbReference>